<keyword evidence="1" id="KW-0472">Membrane</keyword>
<evidence type="ECO:0000313" key="3">
    <source>
        <dbReference type="Proteomes" id="UP000615446"/>
    </source>
</evidence>
<dbReference type="Proteomes" id="UP000615446">
    <property type="component" value="Unassembled WGS sequence"/>
</dbReference>
<comment type="caution">
    <text evidence="2">The sequence shown here is derived from an EMBL/GenBank/DDBJ whole genome shotgun (WGS) entry which is preliminary data.</text>
</comment>
<evidence type="ECO:0000313" key="2">
    <source>
        <dbReference type="EMBL" id="GES85476.1"/>
    </source>
</evidence>
<reference evidence="2" key="1">
    <citation type="submission" date="2019-10" db="EMBL/GenBank/DDBJ databases">
        <title>Conservation and host-specific expression of non-tandemly repeated heterogenous ribosome RNA gene in arbuscular mycorrhizal fungi.</title>
        <authorList>
            <person name="Maeda T."/>
            <person name="Kobayashi Y."/>
            <person name="Nakagawa T."/>
            <person name="Ezawa T."/>
            <person name="Yamaguchi K."/>
            <person name="Bino T."/>
            <person name="Nishimoto Y."/>
            <person name="Shigenobu S."/>
            <person name="Kawaguchi M."/>
        </authorList>
    </citation>
    <scope>NUCLEOTIDE SEQUENCE</scope>
    <source>
        <strain evidence="2">HR1</strain>
    </source>
</reference>
<dbReference type="AlphaFoldDB" id="A0A8H3QN25"/>
<keyword evidence="1" id="KW-0812">Transmembrane</keyword>
<dbReference type="EMBL" id="BLAL01000156">
    <property type="protein sequence ID" value="GES85476.1"/>
    <property type="molecule type" value="Genomic_DNA"/>
</dbReference>
<keyword evidence="1" id="KW-1133">Transmembrane helix</keyword>
<dbReference type="OrthoDB" id="2434888at2759"/>
<protein>
    <submittedName>
        <fullName evidence="2">Uncharacterized protein</fullName>
    </submittedName>
</protein>
<gene>
    <name evidence="2" type="ORF">RCL2_001258200</name>
</gene>
<accession>A0A8H3QN25</accession>
<sequence>MASLCHFKEITFGYGNIFDVTRVFEKLLAFNDENFTYQSDFDKNNIRNKIMMCFKIGCNFSPPNIIILNAEDLPSNDFAIHEYLKMYINKIRIESDGYINVVADKAIFRRSISFCKSKNKIKMILGQWHTNKDIMSALITIFSHYGIFNMAGILGIRYLDKLEKDVDL</sequence>
<evidence type="ECO:0000256" key="1">
    <source>
        <dbReference type="SAM" id="Phobius"/>
    </source>
</evidence>
<name>A0A8H3QN25_9GLOM</name>
<organism evidence="2 3">
    <name type="scientific">Rhizophagus clarus</name>
    <dbReference type="NCBI Taxonomy" id="94130"/>
    <lineage>
        <taxon>Eukaryota</taxon>
        <taxon>Fungi</taxon>
        <taxon>Fungi incertae sedis</taxon>
        <taxon>Mucoromycota</taxon>
        <taxon>Glomeromycotina</taxon>
        <taxon>Glomeromycetes</taxon>
        <taxon>Glomerales</taxon>
        <taxon>Glomeraceae</taxon>
        <taxon>Rhizophagus</taxon>
    </lineage>
</organism>
<proteinExistence type="predicted"/>
<feature type="transmembrane region" description="Helical" evidence="1">
    <location>
        <begin position="137"/>
        <end position="159"/>
    </location>
</feature>